<dbReference type="Pfam" id="PF15868">
    <property type="entry name" value="MBF2"/>
    <property type="match status" value="1"/>
</dbReference>
<name>A0A8S9XQC4_APOLU</name>
<evidence type="ECO:0000313" key="3">
    <source>
        <dbReference type="Proteomes" id="UP000466442"/>
    </source>
</evidence>
<dbReference type="AlphaFoldDB" id="A0A8S9XQC4"/>
<organism evidence="2 3">
    <name type="scientific">Apolygus lucorum</name>
    <name type="common">Small green plant bug</name>
    <name type="synonym">Lygocoris lucorum</name>
    <dbReference type="NCBI Taxonomy" id="248454"/>
    <lineage>
        <taxon>Eukaryota</taxon>
        <taxon>Metazoa</taxon>
        <taxon>Ecdysozoa</taxon>
        <taxon>Arthropoda</taxon>
        <taxon>Hexapoda</taxon>
        <taxon>Insecta</taxon>
        <taxon>Pterygota</taxon>
        <taxon>Neoptera</taxon>
        <taxon>Paraneoptera</taxon>
        <taxon>Hemiptera</taxon>
        <taxon>Heteroptera</taxon>
        <taxon>Panheteroptera</taxon>
        <taxon>Cimicomorpha</taxon>
        <taxon>Miridae</taxon>
        <taxon>Mirini</taxon>
        <taxon>Apolygus</taxon>
    </lineage>
</organism>
<accession>A0A8S9XQC4</accession>
<proteinExistence type="predicted"/>
<sequence length="133" mass="14385">MAMERLVVAVTSGLLLAVLLATLAPSPALAVDCGTNKSHNSFIGSKHYNDNLLYMNHVKEKGIVLWELNTDVATGNVGGVINYIEVLDQKTDGTGGCFYLKSGGVGTSKAEFHFKSQRNKGLDFIIKVYGRSY</sequence>
<gene>
    <name evidence="2" type="ORF">GE061_013935</name>
</gene>
<protein>
    <recommendedName>
        <fullName evidence="4">Salivary secreted peptide</fullName>
    </recommendedName>
</protein>
<dbReference type="EMBL" id="WIXP02000005">
    <property type="protein sequence ID" value="KAF6210824.1"/>
    <property type="molecule type" value="Genomic_DNA"/>
</dbReference>
<dbReference type="OrthoDB" id="8192785at2759"/>
<evidence type="ECO:0000256" key="1">
    <source>
        <dbReference type="SAM" id="SignalP"/>
    </source>
</evidence>
<feature type="signal peptide" evidence="1">
    <location>
        <begin position="1"/>
        <end position="30"/>
    </location>
</feature>
<evidence type="ECO:0000313" key="2">
    <source>
        <dbReference type="EMBL" id="KAF6210824.1"/>
    </source>
</evidence>
<evidence type="ECO:0008006" key="4">
    <source>
        <dbReference type="Google" id="ProtNLM"/>
    </source>
</evidence>
<dbReference type="PANTHER" id="PTHR37685:SF1">
    <property type="entry name" value="GEO11136P1-RELATED"/>
    <property type="match status" value="1"/>
</dbReference>
<dbReference type="InterPro" id="IPR031734">
    <property type="entry name" value="MBF2"/>
</dbReference>
<feature type="chain" id="PRO_5035807475" description="Salivary secreted peptide" evidence="1">
    <location>
        <begin position="31"/>
        <end position="133"/>
    </location>
</feature>
<keyword evidence="3" id="KW-1185">Reference proteome</keyword>
<comment type="caution">
    <text evidence="2">The sequence shown here is derived from an EMBL/GenBank/DDBJ whole genome shotgun (WGS) entry which is preliminary data.</text>
</comment>
<keyword evidence="1" id="KW-0732">Signal</keyword>
<dbReference type="PANTHER" id="PTHR37685">
    <property type="entry name" value="GEO11136P1-RELATED"/>
    <property type="match status" value="1"/>
</dbReference>
<dbReference type="Proteomes" id="UP000466442">
    <property type="component" value="Linkage Group LG5"/>
</dbReference>
<reference evidence="2" key="1">
    <citation type="journal article" date="2021" name="Mol. Ecol. Resour.">
        <title>Apolygus lucorum genome provides insights into omnivorousness and mesophyll feeding.</title>
        <authorList>
            <person name="Liu Y."/>
            <person name="Liu H."/>
            <person name="Wang H."/>
            <person name="Huang T."/>
            <person name="Liu B."/>
            <person name="Yang B."/>
            <person name="Yin L."/>
            <person name="Li B."/>
            <person name="Zhang Y."/>
            <person name="Zhang S."/>
            <person name="Jiang F."/>
            <person name="Zhang X."/>
            <person name="Ren Y."/>
            <person name="Wang B."/>
            <person name="Wang S."/>
            <person name="Lu Y."/>
            <person name="Wu K."/>
            <person name="Fan W."/>
            <person name="Wang G."/>
        </authorList>
    </citation>
    <scope>NUCLEOTIDE SEQUENCE</scope>
    <source>
        <strain evidence="2">12Hb</strain>
    </source>
</reference>